<organism evidence="3 4">
    <name type="scientific">Enterococcus dongliensis</name>
    <dbReference type="NCBI Taxonomy" id="2559925"/>
    <lineage>
        <taxon>Bacteria</taxon>
        <taxon>Bacillati</taxon>
        <taxon>Bacillota</taxon>
        <taxon>Bacilli</taxon>
        <taxon>Lactobacillales</taxon>
        <taxon>Enterococcaceae</taxon>
        <taxon>Enterococcus</taxon>
    </lineage>
</organism>
<evidence type="ECO:0000313" key="5">
    <source>
        <dbReference type="Proteomes" id="UP001256547"/>
    </source>
</evidence>
<keyword evidence="5" id="KW-1185">Reference proteome</keyword>
<comment type="caution">
    <text evidence="3">The sequence shown here is derived from an EMBL/GenBank/DDBJ whole genome shotgun (WGS) entry which is preliminary data.</text>
</comment>
<proteinExistence type="predicted"/>
<dbReference type="AlphaFoldDB" id="A0AAW8TJH0"/>
<dbReference type="InterPro" id="IPR003848">
    <property type="entry name" value="DUF218"/>
</dbReference>
<dbReference type="EMBL" id="JARPYR010000013">
    <property type="protein sequence ID" value="MDT2596873.1"/>
    <property type="molecule type" value="Genomic_DNA"/>
</dbReference>
<dbReference type="InterPro" id="IPR051599">
    <property type="entry name" value="Cell_Envelope_Assoc"/>
</dbReference>
<sequence length="244" mass="28336">MSDFVTLVDYLTTAPENPDFHADTLLIAGNSLPYLIISAAKFCETTAEIQRVIFVGGFGHGTAPLIANCQKSCPELVRPEWEQLSEAEIIKEIFSYYCLRDLLLLLEKHSTNTGENARFSYQLFDHEPPQKFWLVQDPLVQKRSHLTFSKEWQLPLSAIQPLFFEQPKLIEFDHRPYFENEKMDMWWTADYFLSLVIGEIRRLKDDENGYGPKGADFIPHVDIPEKVLTSYRRCQKYIIGNPRI</sequence>
<dbReference type="GO" id="GO:0005886">
    <property type="term" value="C:plasma membrane"/>
    <property type="evidence" value="ECO:0007669"/>
    <property type="project" value="TreeGrafter"/>
</dbReference>
<dbReference type="Gene3D" id="1.10.3620.10">
    <property type="entry name" value="YdcF like domain"/>
    <property type="match status" value="1"/>
</dbReference>
<dbReference type="RefSeq" id="WP_137604138.1">
    <property type="nucleotide sequence ID" value="NZ_JARPYR010000013.1"/>
</dbReference>
<dbReference type="InterPro" id="IPR014729">
    <property type="entry name" value="Rossmann-like_a/b/a_fold"/>
</dbReference>
<protein>
    <submittedName>
        <fullName evidence="3">ElyC/SanA/YdcF family protein</fullName>
    </submittedName>
</protein>
<evidence type="ECO:0000313" key="3">
    <source>
        <dbReference type="EMBL" id="MDT2637777.1"/>
    </source>
</evidence>
<evidence type="ECO:0000313" key="2">
    <source>
        <dbReference type="EMBL" id="MDT2596873.1"/>
    </source>
</evidence>
<dbReference type="PANTHER" id="PTHR30336">
    <property type="entry name" value="INNER MEMBRANE PROTEIN, PROBABLE PERMEASE"/>
    <property type="match status" value="1"/>
</dbReference>
<dbReference type="Proteomes" id="UP001256547">
    <property type="component" value="Unassembled WGS sequence"/>
</dbReference>
<dbReference type="Pfam" id="PF02698">
    <property type="entry name" value="DUF218"/>
    <property type="match status" value="1"/>
</dbReference>
<dbReference type="Gene3D" id="3.40.50.620">
    <property type="entry name" value="HUPs"/>
    <property type="match status" value="1"/>
</dbReference>
<feature type="domain" description="DUF218" evidence="1">
    <location>
        <begin position="40"/>
        <end position="152"/>
    </location>
</feature>
<name>A0AAW8TJH0_9ENTE</name>
<dbReference type="Proteomes" id="UP001245561">
    <property type="component" value="Unassembled WGS sequence"/>
</dbReference>
<dbReference type="PANTHER" id="PTHR30336:SF20">
    <property type="entry name" value="DUF218 DOMAIN-CONTAINING PROTEIN"/>
    <property type="match status" value="1"/>
</dbReference>
<gene>
    <name evidence="3" type="ORF">P7D36_09760</name>
    <name evidence="2" type="ORF">P7D39_07645</name>
</gene>
<evidence type="ECO:0000313" key="4">
    <source>
        <dbReference type="Proteomes" id="UP001245561"/>
    </source>
</evidence>
<dbReference type="EMBL" id="JARPYT010000013">
    <property type="protein sequence ID" value="MDT2637777.1"/>
    <property type="molecule type" value="Genomic_DNA"/>
</dbReference>
<evidence type="ECO:0000259" key="1">
    <source>
        <dbReference type="Pfam" id="PF02698"/>
    </source>
</evidence>
<reference evidence="3 5" key="1">
    <citation type="submission" date="2023-03" db="EMBL/GenBank/DDBJ databases">
        <authorList>
            <person name="Shen W."/>
            <person name="Cai J."/>
        </authorList>
    </citation>
    <scope>NUCLEOTIDE SEQUENCE</scope>
    <source>
        <strain evidence="3">P55-2</strain>
        <strain evidence="2 5">P72-2</strain>
    </source>
</reference>
<accession>A0AAW8TJH0</accession>